<protein>
    <recommendedName>
        <fullName evidence="1">Putative restriction endonuclease domain-containing protein</fullName>
    </recommendedName>
</protein>
<name>A0A2W4TV11_9CYAN</name>
<sequence length="104" mass="12012">MAGIRNSTVLLGMPAPAFVAEVVSPGGPSSDNYRRDYEWKRQQYQELEIPEYWIIDRHRQQVTILILRDGVYAEQLYKDKETIRSEAFPEINLAATQVLLTQDV</sequence>
<dbReference type="Gene3D" id="3.90.1570.10">
    <property type="entry name" value="tt1808, chain A"/>
    <property type="match status" value="1"/>
</dbReference>
<feature type="domain" description="Putative restriction endonuclease" evidence="1">
    <location>
        <begin position="13"/>
        <end position="95"/>
    </location>
</feature>
<dbReference type="SUPFAM" id="SSF52980">
    <property type="entry name" value="Restriction endonuclease-like"/>
    <property type="match status" value="1"/>
</dbReference>
<dbReference type="Proteomes" id="UP000249354">
    <property type="component" value="Unassembled WGS sequence"/>
</dbReference>
<proteinExistence type="predicted"/>
<comment type="caution">
    <text evidence="2">The sequence shown here is derived from an EMBL/GenBank/DDBJ whole genome shotgun (WGS) entry which is preliminary data.</text>
</comment>
<dbReference type="Pfam" id="PF05685">
    <property type="entry name" value="Uma2"/>
    <property type="match status" value="1"/>
</dbReference>
<dbReference type="AlphaFoldDB" id="A0A2W4TV11"/>
<organism evidence="2 3">
    <name type="scientific">Leptolyngbya foveolarum</name>
    <dbReference type="NCBI Taxonomy" id="47253"/>
    <lineage>
        <taxon>Bacteria</taxon>
        <taxon>Bacillati</taxon>
        <taxon>Cyanobacteriota</taxon>
        <taxon>Cyanophyceae</taxon>
        <taxon>Leptolyngbyales</taxon>
        <taxon>Leptolyngbyaceae</taxon>
        <taxon>Leptolyngbya group</taxon>
        <taxon>Leptolyngbya</taxon>
    </lineage>
</organism>
<reference evidence="2 3" key="2">
    <citation type="submission" date="2018-06" db="EMBL/GenBank/DDBJ databases">
        <title>Metagenomic assembly of (sub)arctic Cyanobacteria and their associated microbiome from non-axenic cultures.</title>
        <authorList>
            <person name="Baurain D."/>
        </authorList>
    </citation>
    <scope>NUCLEOTIDE SEQUENCE [LARGE SCALE GENOMIC DNA]</scope>
    <source>
        <strain evidence="2">ULC129bin1</strain>
    </source>
</reference>
<dbReference type="PANTHER" id="PTHR34107:SF2">
    <property type="entry name" value="SLL0888 PROTEIN"/>
    <property type="match status" value="1"/>
</dbReference>
<dbReference type="InterPro" id="IPR012296">
    <property type="entry name" value="Nuclease_put_TT1808"/>
</dbReference>
<dbReference type="CDD" id="cd06260">
    <property type="entry name" value="DUF820-like"/>
    <property type="match status" value="1"/>
</dbReference>
<accession>A0A2W4TV11</accession>
<dbReference type="InterPro" id="IPR008538">
    <property type="entry name" value="Uma2"/>
</dbReference>
<evidence type="ECO:0000313" key="3">
    <source>
        <dbReference type="Proteomes" id="UP000249354"/>
    </source>
</evidence>
<dbReference type="InterPro" id="IPR011335">
    <property type="entry name" value="Restrct_endonuc-II-like"/>
</dbReference>
<evidence type="ECO:0000259" key="1">
    <source>
        <dbReference type="Pfam" id="PF05685"/>
    </source>
</evidence>
<dbReference type="PANTHER" id="PTHR34107">
    <property type="entry name" value="SLL0198 PROTEIN-RELATED"/>
    <property type="match status" value="1"/>
</dbReference>
<gene>
    <name evidence="2" type="ORF">DCF25_20180</name>
</gene>
<reference evidence="3" key="1">
    <citation type="submission" date="2018-04" db="EMBL/GenBank/DDBJ databases">
        <authorList>
            <person name="Cornet L."/>
        </authorList>
    </citation>
    <scope>NUCLEOTIDE SEQUENCE [LARGE SCALE GENOMIC DNA]</scope>
</reference>
<dbReference type="EMBL" id="QBMC01000205">
    <property type="protein sequence ID" value="PZO10787.1"/>
    <property type="molecule type" value="Genomic_DNA"/>
</dbReference>
<evidence type="ECO:0000313" key="2">
    <source>
        <dbReference type="EMBL" id="PZO10787.1"/>
    </source>
</evidence>